<dbReference type="Gene3D" id="3.90.470.20">
    <property type="entry name" value="4'-phosphopantetheinyl transferase domain"/>
    <property type="match status" value="1"/>
</dbReference>
<dbReference type="OrthoDB" id="190168at2"/>
<dbReference type="InterPro" id="IPR050559">
    <property type="entry name" value="P-Pant_transferase_sf"/>
</dbReference>
<dbReference type="PANTHER" id="PTHR12215:SF10">
    <property type="entry name" value="L-AMINOADIPATE-SEMIALDEHYDE DEHYDROGENASE-PHOSPHOPANTETHEINYL TRANSFERASE"/>
    <property type="match status" value="1"/>
</dbReference>
<proteinExistence type="inferred from homology"/>
<dbReference type="SUPFAM" id="SSF56214">
    <property type="entry name" value="4'-phosphopantetheinyl transferase"/>
    <property type="match status" value="2"/>
</dbReference>
<evidence type="ECO:0000256" key="2">
    <source>
        <dbReference type="ARBA" id="ARBA00022679"/>
    </source>
</evidence>
<reference evidence="5 6" key="1">
    <citation type="submission" date="2019-04" db="EMBL/GenBank/DDBJ databases">
        <title>Kribbella sp. NEAU-THZ 27 nov., a novel actinomycete isolated from soil.</title>
        <authorList>
            <person name="Duan L."/>
        </authorList>
    </citation>
    <scope>NUCLEOTIDE SEQUENCE [LARGE SCALE GENOMIC DNA]</scope>
    <source>
        <strain evidence="6">NEAU-THZ27</strain>
    </source>
</reference>
<comment type="similarity">
    <text evidence="1">Belongs to the P-Pant transferase superfamily. Gsp/Sfp/HetI/AcpT family.</text>
</comment>
<gene>
    <name evidence="5" type="ORF">FDA38_09715</name>
</gene>
<evidence type="ECO:0000256" key="1">
    <source>
        <dbReference type="ARBA" id="ARBA00010990"/>
    </source>
</evidence>
<comment type="caution">
    <text evidence="5">The sequence shown here is derived from an EMBL/GenBank/DDBJ whole genome shotgun (WGS) entry which is preliminary data.</text>
</comment>
<feature type="compositionally biased region" description="Low complexity" evidence="3">
    <location>
        <begin position="28"/>
        <end position="45"/>
    </location>
</feature>
<keyword evidence="6" id="KW-1185">Reference proteome</keyword>
<evidence type="ECO:0000313" key="6">
    <source>
        <dbReference type="Proteomes" id="UP000305836"/>
    </source>
</evidence>
<evidence type="ECO:0000259" key="4">
    <source>
        <dbReference type="Pfam" id="PF01648"/>
    </source>
</evidence>
<feature type="domain" description="4'-phosphopantetheinyl transferase" evidence="4">
    <location>
        <begin position="171"/>
        <end position="237"/>
    </location>
</feature>
<feature type="region of interest" description="Disordered" evidence="3">
    <location>
        <begin position="1"/>
        <end position="45"/>
    </location>
</feature>
<dbReference type="Proteomes" id="UP000305836">
    <property type="component" value="Unassembled WGS sequence"/>
</dbReference>
<protein>
    <submittedName>
        <fullName evidence="5">4'-phosphopantetheinyl transferase superfamily protein</fullName>
    </submittedName>
</protein>
<dbReference type="PANTHER" id="PTHR12215">
    <property type="entry name" value="PHOSPHOPANTETHEINE TRANSFERASE"/>
    <property type="match status" value="1"/>
</dbReference>
<dbReference type="GO" id="GO:0000287">
    <property type="term" value="F:magnesium ion binding"/>
    <property type="evidence" value="ECO:0007669"/>
    <property type="project" value="InterPro"/>
</dbReference>
<dbReference type="InterPro" id="IPR008278">
    <property type="entry name" value="4-PPantetheinyl_Trfase_dom"/>
</dbReference>
<organism evidence="5 6">
    <name type="scientific">Kribbella jiaozuonensis</name>
    <dbReference type="NCBI Taxonomy" id="2575441"/>
    <lineage>
        <taxon>Bacteria</taxon>
        <taxon>Bacillati</taxon>
        <taxon>Actinomycetota</taxon>
        <taxon>Actinomycetes</taxon>
        <taxon>Propionibacteriales</taxon>
        <taxon>Kribbellaceae</taxon>
        <taxon>Kribbella</taxon>
    </lineage>
</organism>
<evidence type="ECO:0000256" key="3">
    <source>
        <dbReference type="SAM" id="MobiDB-lite"/>
    </source>
</evidence>
<dbReference type="InterPro" id="IPR037143">
    <property type="entry name" value="4-PPantetheinyl_Trfase_dom_sf"/>
</dbReference>
<dbReference type="GO" id="GO:0019878">
    <property type="term" value="P:lysine biosynthetic process via aminoadipic acid"/>
    <property type="evidence" value="ECO:0007669"/>
    <property type="project" value="TreeGrafter"/>
</dbReference>
<sequence>MDRWGPARPAHRQADVDTGPGVTDTRRTTAGRPGADAAGPRGAAGVESAHRAVGVGGARGAVGVGGGRAVVEVWWARVGAARDGFVGDLDSVERGRLAAYVREVDRARFLLGVTITRRALGRRFSLLAASVSLDRTCTECGKPHGKVRAEGVELSVTHSGDLVGVAFGERPVGLDVEKVDAGVDVDGVARVALSADDVRALAEYDGIAKARAFTAYWTRREAVLKATGEGLRGELRGPVPAGIQVQELDVGADHRAALAVVSAEPPVVRIEDATQLLS</sequence>
<dbReference type="EMBL" id="SZPZ01000001">
    <property type="protein sequence ID" value="TKK82993.1"/>
    <property type="molecule type" value="Genomic_DNA"/>
</dbReference>
<dbReference type="Pfam" id="PF01648">
    <property type="entry name" value="ACPS"/>
    <property type="match status" value="1"/>
</dbReference>
<keyword evidence="2 5" id="KW-0808">Transferase</keyword>
<evidence type="ECO:0000313" key="5">
    <source>
        <dbReference type="EMBL" id="TKK82993.1"/>
    </source>
</evidence>
<dbReference type="AlphaFoldDB" id="A0A4V5UY25"/>
<accession>A0A4V5UY25</accession>
<dbReference type="GO" id="GO:0008897">
    <property type="term" value="F:holo-[acyl-carrier-protein] synthase activity"/>
    <property type="evidence" value="ECO:0007669"/>
    <property type="project" value="InterPro"/>
</dbReference>
<name>A0A4V5UY25_9ACTN</name>
<dbReference type="GO" id="GO:0005829">
    <property type="term" value="C:cytosol"/>
    <property type="evidence" value="ECO:0007669"/>
    <property type="project" value="TreeGrafter"/>
</dbReference>